<feature type="region of interest" description="Disordered" evidence="1">
    <location>
        <begin position="1"/>
        <end position="53"/>
    </location>
</feature>
<dbReference type="Proteomes" id="UP000001075">
    <property type="component" value="Unassembled WGS sequence"/>
</dbReference>
<proteinExistence type="predicted"/>
<dbReference type="AlphaFoldDB" id="G3HUY3"/>
<evidence type="ECO:0000256" key="1">
    <source>
        <dbReference type="SAM" id="MobiDB-lite"/>
    </source>
</evidence>
<gene>
    <name evidence="2" type="ORF">I79_014754</name>
</gene>
<evidence type="ECO:0000313" key="2">
    <source>
        <dbReference type="EMBL" id="EGW10976.1"/>
    </source>
</evidence>
<name>G3HUY3_CRIGR</name>
<reference evidence="3" key="1">
    <citation type="journal article" date="2011" name="Nat. Biotechnol.">
        <title>The genomic sequence of the Chinese hamster ovary (CHO)-K1 cell line.</title>
        <authorList>
            <person name="Xu X."/>
            <person name="Nagarajan H."/>
            <person name="Lewis N.E."/>
            <person name="Pan S."/>
            <person name="Cai Z."/>
            <person name="Liu X."/>
            <person name="Chen W."/>
            <person name="Xie M."/>
            <person name="Wang W."/>
            <person name="Hammond S."/>
            <person name="Andersen M.R."/>
            <person name="Neff N."/>
            <person name="Passarelli B."/>
            <person name="Koh W."/>
            <person name="Fan H.C."/>
            <person name="Wang J."/>
            <person name="Gui Y."/>
            <person name="Lee K.H."/>
            <person name="Betenbaugh M.J."/>
            <person name="Quake S.R."/>
            <person name="Famili I."/>
            <person name="Palsson B.O."/>
            <person name="Wang J."/>
        </authorList>
    </citation>
    <scope>NUCLEOTIDE SEQUENCE [LARGE SCALE GENOMIC DNA]</scope>
    <source>
        <strain evidence="3">CHO K1 cell line</strain>
    </source>
</reference>
<organism evidence="2 3">
    <name type="scientific">Cricetulus griseus</name>
    <name type="common">Chinese hamster</name>
    <name type="synonym">Cricetulus barabensis griseus</name>
    <dbReference type="NCBI Taxonomy" id="10029"/>
    <lineage>
        <taxon>Eukaryota</taxon>
        <taxon>Metazoa</taxon>
        <taxon>Chordata</taxon>
        <taxon>Craniata</taxon>
        <taxon>Vertebrata</taxon>
        <taxon>Euteleostomi</taxon>
        <taxon>Mammalia</taxon>
        <taxon>Eutheria</taxon>
        <taxon>Euarchontoglires</taxon>
        <taxon>Glires</taxon>
        <taxon>Rodentia</taxon>
        <taxon>Myomorpha</taxon>
        <taxon>Muroidea</taxon>
        <taxon>Cricetidae</taxon>
        <taxon>Cricetinae</taxon>
        <taxon>Cricetulus</taxon>
    </lineage>
</organism>
<feature type="compositionally biased region" description="Low complexity" evidence="1">
    <location>
        <begin position="9"/>
        <end position="24"/>
    </location>
</feature>
<dbReference type="InParanoid" id="G3HUY3"/>
<accession>G3HUY3</accession>
<protein>
    <submittedName>
        <fullName evidence="2">Uncharacterized protein</fullName>
    </submittedName>
</protein>
<evidence type="ECO:0000313" key="3">
    <source>
        <dbReference type="Proteomes" id="UP000001075"/>
    </source>
</evidence>
<dbReference type="EMBL" id="JH000758">
    <property type="protein sequence ID" value="EGW10976.1"/>
    <property type="molecule type" value="Genomic_DNA"/>
</dbReference>
<sequence length="53" mass="5673">MPSPRASTRWAGPGPCPRAPARWGTLRPKVSAPKVSHLDAEGEIESVVPDTRP</sequence>